<dbReference type="SUPFAM" id="SSF48371">
    <property type="entry name" value="ARM repeat"/>
    <property type="match status" value="1"/>
</dbReference>
<evidence type="ECO:0000256" key="1">
    <source>
        <dbReference type="ARBA" id="ARBA00004604"/>
    </source>
</evidence>
<feature type="compositionally biased region" description="Basic and acidic residues" evidence="5">
    <location>
        <begin position="49"/>
        <end position="72"/>
    </location>
</feature>
<organism evidence="7 8">
    <name type="scientific">Naganishia liquefaciens</name>
    <dbReference type="NCBI Taxonomy" id="104408"/>
    <lineage>
        <taxon>Eukaryota</taxon>
        <taxon>Fungi</taxon>
        <taxon>Dikarya</taxon>
        <taxon>Basidiomycota</taxon>
        <taxon>Agaricomycotina</taxon>
        <taxon>Tremellomycetes</taxon>
        <taxon>Filobasidiales</taxon>
        <taxon>Filobasidiaceae</taxon>
        <taxon>Naganishia</taxon>
    </lineage>
</organism>
<keyword evidence="3" id="KW-0539">Nucleus</keyword>
<evidence type="ECO:0000313" key="8">
    <source>
        <dbReference type="Proteomes" id="UP000620104"/>
    </source>
</evidence>
<sequence>MPETKVGHQSTKKTFLSWRRIHLEDLIEDPNEDRTEEGTEVAAHPPRKQSYDDRPSRDGYRGRGRGVGDVRGHVRIGQGKRKREDSSDEEEEAEEPTSMRETNDNQVIIPKGSGFRTKVGKDAQTPLARLLASQNPASESDDDDDDDEEPVAPEPSSSSSSSKKRKRGGDEVVDIAIMSGGAGGKKTQVEVDEDAEIAWLEWKLGIGRGKGKGKGKGKAGDDEDFGDDGLDDLLSFADKIVPGGAGGDDGDDGDDDDEGDRDLEEDDEDLDASLLDDDDDDEEFHGFGDGDAPADTLEEFYTTDEEVSDGEMDSLTRANTELNSVSVVTEPTPAQPAQPEAPTATPPAPPSKYVPPHLRGLIPATTEQKVEKTAEQVKLERKLQGLLNKLSEANIESILNEIEALYRDNSRNAVTSTITDLVIQLISDRANLLDSFVILYATLLAALYKVKGLEFGAHVIQTLVLKYNALATQLTGTQQEQEQAGKQPLNMLTLIAELYNFHVISCRLIYDLIRGFIEHLVPQQGEDAAATTTTTGGVEFPVEGLLKVLRASGSQLRTDDPSALKDIVQLVQQKTAGQEAKMTTRAKFMVETLVNVKNNKMRAIPGGEIAAEATQKMKKFLGGLTKKKHILAHEPIRVTLDDLLNAETKGKWWLVGAAWAGNPLVDRQKEIEAAKSAESTQTKKKAKQVVVDDDDEELDLLGTDNHEELIKLAKKQGMNTDIRRSIFIIMMTSDDYVHACDRLSALKFNETQQRDFVRVALHCCGVETRYNPYYTLILQNLCESSFAHRFTFQYAMWDFLREMGETDVGGAAVINSGGHSGTMGFGSDNKISKTRIANLAKMCGWLIAKGAVDLTIFKPVDFTALQTKTKGFFRSMLTYIFLGVRTESPLYKLPASRTSKSGKTITTQAIEDARDLLRATFQKSLAHTSLAQGMNFFLRSNEMKKVVNGATLEEIGEEGRAVVKDGLKVAREVVAVAA</sequence>
<keyword evidence="4" id="KW-0175">Coiled coil</keyword>
<dbReference type="SMART" id="SM00544">
    <property type="entry name" value="MA3"/>
    <property type="match status" value="1"/>
</dbReference>
<feature type="region of interest" description="Disordered" evidence="5">
    <location>
        <begin position="328"/>
        <end position="351"/>
    </location>
</feature>
<dbReference type="InterPro" id="IPR003891">
    <property type="entry name" value="Initiation_fac_eIF4g_MI"/>
</dbReference>
<feature type="compositionally biased region" description="Low complexity" evidence="5">
    <location>
        <begin position="329"/>
        <end position="343"/>
    </location>
</feature>
<keyword evidence="8" id="KW-1185">Reference proteome</keyword>
<dbReference type="PROSITE" id="PS51366">
    <property type="entry name" value="MI"/>
    <property type="match status" value="1"/>
</dbReference>
<dbReference type="OrthoDB" id="361797at2759"/>
<dbReference type="Pfam" id="PF02854">
    <property type="entry name" value="MIF4G"/>
    <property type="match status" value="1"/>
</dbReference>
<evidence type="ECO:0000256" key="5">
    <source>
        <dbReference type="SAM" id="MobiDB-lite"/>
    </source>
</evidence>
<feature type="compositionally biased region" description="Acidic residues" evidence="5">
    <location>
        <begin position="248"/>
        <end position="283"/>
    </location>
</feature>
<feature type="region of interest" description="Disordered" evidence="5">
    <location>
        <begin position="207"/>
        <end position="296"/>
    </location>
</feature>
<feature type="compositionally biased region" description="Acidic residues" evidence="5">
    <location>
        <begin position="86"/>
        <end position="95"/>
    </location>
</feature>
<comment type="similarity">
    <text evidence="2">Belongs to the CWC22 family.</text>
</comment>
<evidence type="ECO:0000256" key="2">
    <source>
        <dbReference type="ARBA" id="ARBA00006856"/>
    </source>
</evidence>
<feature type="compositionally biased region" description="Acidic residues" evidence="5">
    <location>
        <begin position="221"/>
        <end position="231"/>
    </location>
</feature>
<dbReference type="GO" id="GO:0042274">
    <property type="term" value="P:ribosomal small subunit biogenesis"/>
    <property type="evidence" value="ECO:0007669"/>
    <property type="project" value="TreeGrafter"/>
</dbReference>
<dbReference type="AlphaFoldDB" id="A0A8H3YGS5"/>
<feature type="region of interest" description="Disordered" evidence="5">
    <location>
        <begin position="25"/>
        <end position="189"/>
    </location>
</feature>
<feature type="coiled-coil region" evidence="4">
    <location>
        <begin position="369"/>
        <end position="408"/>
    </location>
</feature>
<comment type="caution">
    <text evidence="7">The sequence shown here is derived from an EMBL/GenBank/DDBJ whole genome shotgun (WGS) entry which is preliminary data.</text>
</comment>
<feature type="compositionally biased region" description="Acidic residues" evidence="5">
    <location>
        <begin position="139"/>
        <end position="151"/>
    </location>
</feature>
<dbReference type="Gene3D" id="1.25.40.180">
    <property type="match status" value="1"/>
</dbReference>
<protein>
    <recommendedName>
        <fullName evidence="6">MI domain-containing protein</fullName>
    </recommendedName>
</protein>
<reference evidence="7" key="1">
    <citation type="submission" date="2020-07" db="EMBL/GenBank/DDBJ databases">
        <title>Draft Genome Sequence of a Deep-Sea Yeast, Naganishia (Cryptococcus) liquefaciens strain N6.</title>
        <authorList>
            <person name="Han Y.W."/>
            <person name="Kajitani R."/>
            <person name="Morimoto H."/>
            <person name="Parhat M."/>
            <person name="Tsubouchi H."/>
            <person name="Bakenova O."/>
            <person name="Ogata M."/>
            <person name="Argunhan B."/>
            <person name="Aoki R."/>
            <person name="Kajiwara S."/>
            <person name="Itoh T."/>
            <person name="Iwasaki H."/>
        </authorList>
    </citation>
    <scope>NUCLEOTIDE SEQUENCE</scope>
    <source>
        <strain evidence="7">N6</strain>
    </source>
</reference>
<evidence type="ECO:0000256" key="3">
    <source>
        <dbReference type="ARBA" id="ARBA00023242"/>
    </source>
</evidence>
<dbReference type="InterPro" id="IPR050781">
    <property type="entry name" value="CWC22_splicing_factor"/>
</dbReference>
<dbReference type="InterPro" id="IPR016024">
    <property type="entry name" value="ARM-type_fold"/>
</dbReference>
<feature type="domain" description="MI" evidence="6">
    <location>
        <begin position="721"/>
        <end position="862"/>
    </location>
</feature>
<dbReference type="GO" id="GO:0005730">
    <property type="term" value="C:nucleolus"/>
    <property type="evidence" value="ECO:0007669"/>
    <property type="project" value="UniProtKB-SubCell"/>
</dbReference>
<dbReference type="Pfam" id="PF02847">
    <property type="entry name" value="MA3"/>
    <property type="match status" value="1"/>
</dbReference>
<dbReference type="Proteomes" id="UP000620104">
    <property type="component" value="Unassembled WGS sequence"/>
</dbReference>
<dbReference type="EMBL" id="BLZA01000035">
    <property type="protein sequence ID" value="GHJ89079.1"/>
    <property type="molecule type" value="Genomic_DNA"/>
</dbReference>
<proteinExistence type="inferred from homology"/>
<dbReference type="PANTHER" id="PTHR18034:SF4">
    <property type="entry name" value="NUCLEOLAR MIF4G DOMAIN-CONTAINING PROTEIN 1"/>
    <property type="match status" value="1"/>
</dbReference>
<name>A0A8H3YGS5_9TREE</name>
<dbReference type="PANTHER" id="PTHR18034">
    <property type="entry name" value="CELL CYCLE CONTROL PROTEIN CWF22-RELATED"/>
    <property type="match status" value="1"/>
</dbReference>
<accession>A0A8H3YGS5</accession>
<comment type="subcellular location">
    <subcellularLocation>
        <location evidence="1">Nucleus</location>
        <location evidence="1">Nucleolus</location>
    </subcellularLocation>
</comment>
<evidence type="ECO:0000313" key="7">
    <source>
        <dbReference type="EMBL" id="GHJ89079.1"/>
    </source>
</evidence>
<gene>
    <name evidence="7" type="ORF">NliqN6_5481</name>
</gene>
<dbReference type="SMART" id="SM00543">
    <property type="entry name" value="MIF4G"/>
    <property type="match status" value="1"/>
</dbReference>
<dbReference type="InterPro" id="IPR003890">
    <property type="entry name" value="MIF4G-like_typ-3"/>
</dbReference>
<evidence type="ECO:0000259" key="6">
    <source>
        <dbReference type="PROSITE" id="PS51366"/>
    </source>
</evidence>
<dbReference type="GO" id="GO:0003723">
    <property type="term" value="F:RNA binding"/>
    <property type="evidence" value="ECO:0007669"/>
    <property type="project" value="InterPro"/>
</dbReference>
<evidence type="ECO:0000256" key="4">
    <source>
        <dbReference type="SAM" id="Coils"/>
    </source>
</evidence>